<dbReference type="AlphaFoldDB" id="A0AAN8RYP8"/>
<dbReference type="Proteomes" id="UP001372834">
    <property type="component" value="Unassembled WGS sequence"/>
</dbReference>
<dbReference type="EMBL" id="JAWJWE010000046">
    <property type="protein sequence ID" value="KAK6616932.1"/>
    <property type="molecule type" value="Genomic_DNA"/>
</dbReference>
<proteinExistence type="predicted"/>
<name>A0AAN8RYP8_POLSC</name>
<comment type="caution">
    <text evidence="1">The sequence shown here is derived from an EMBL/GenBank/DDBJ whole genome shotgun (WGS) entry which is preliminary data.</text>
</comment>
<reference evidence="1 2" key="1">
    <citation type="submission" date="2023-10" db="EMBL/GenBank/DDBJ databases">
        <title>Genomes of two closely related lineages of the louse Polyplax serrata with different host specificities.</title>
        <authorList>
            <person name="Martinu J."/>
            <person name="Tarabai H."/>
            <person name="Stefka J."/>
            <person name="Hypsa V."/>
        </authorList>
    </citation>
    <scope>NUCLEOTIDE SEQUENCE [LARGE SCALE GENOMIC DNA]</scope>
    <source>
        <strain evidence="1">HR10_N</strain>
    </source>
</reference>
<gene>
    <name evidence="1" type="ORF">RUM43_014902</name>
</gene>
<sequence>MGHIFSKVLDNAMKNSETTVNTKEGFEIPKTPDVSKKLEAKNYITMDIDGCPSGAFMKNLKWDPRSPTVGINRTPIIVSTLDSSITHDSPVSIYSPNYSGSSVQDIMTPTEPSVNVSGFSETRNIENALTRSLENLQIVNKPCEPVKPLLLVSNKPTTAEAIKLYEEINFSDNFLKKGKLHSKEIKGCKQPENKGSNEFKVSTLRNRTPLLNITSSGNSPTPLIQPSKMLNKRKASAHLGVENNSPGFQRLAYWDTNNTIII</sequence>
<organism evidence="1 2">
    <name type="scientific">Polyplax serrata</name>
    <name type="common">Common mouse louse</name>
    <dbReference type="NCBI Taxonomy" id="468196"/>
    <lineage>
        <taxon>Eukaryota</taxon>
        <taxon>Metazoa</taxon>
        <taxon>Ecdysozoa</taxon>
        <taxon>Arthropoda</taxon>
        <taxon>Hexapoda</taxon>
        <taxon>Insecta</taxon>
        <taxon>Pterygota</taxon>
        <taxon>Neoptera</taxon>
        <taxon>Paraneoptera</taxon>
        <taxon>Psocodea</taxon>
        <taxon>Troctomorpha</taxon>
        <taxon>Phthiraptera</taxon>
        <taxon>Anoplura</taxon>
        <taxon>Polyplacidae</taxon>
        <taxon>Polyplax</taxon>
    </lineage>
</organism>
<protein>
    <submittedName>
        <fullName evidence="1">Uncharacterized protein</fullName>
    </submittedName>
</protein>
<evidence type="ECO:0000313" key="2">
    <source>
        <dbReference type="Proteomes" id="UP001372834"/>
    </source>
</evidence>
<accession>A0AAN8RYP8</accession>
<evidence type="ECO:0000313" key="1">
    <source>
        <dbReference type="EMBL" id="KAK6616932.1"/>
    </source>
</evidence>